<dbReference type="SUPFAM" id="SSF51206">
    <property type="entry name" value="cAMP-binding domain-like"/>
    <property type="match status" value="1"/>
</dbReference>
<dbReference type="InterPro" id="IPR001932">
    <property type="entry name" value="PPM-type_phosphatase-like_dom"/>
</dbReference>
<protein>
    <submittedName>
        <fullName evidence="3">Serine/threonine protein phosphatase PrpC</fullName>
    </submittedName>
</protein>
<dbReference type="Pfam" id="PF00027">
    <property type="entry name" value="cNMP_binding"/>
    <property type="match status" value="1"/>
</dbReference>
<keyword evidence="4" id="KW-1185">Reference proteome</keyword>
<dbReference type="SMART" id="SM00332">
    <property type="entry name" value="PP2Cc"/>
    <property type="match status" value="1"/>
</dbReference>
<dbReference type="SUPFAM" id="SSF81606">
    <property type="entry name" value="PP2C-like"/>
    <property type="match status" value="1"/>
</dbReference>
<dbReference type="InterPro" id="IPR036457">
    <property type="entry name" value="PPM-type-like_dom_sf"/>
</dbReference>
<evidence type="ECO:0000313" key="3">
    <source>
        <dbReference type="EMBL" id="SMP73762.1"/>
    </source>
</evidence>
<dbReference type="PANTHER" id="PTHR13832">
    <property type="entry name" value="PROTEIN PHOSPHATASE 2C"/>
    <property type="match status" value="1"/>
</dbReference>
<dbReference type="Gene3D" id="2.60.120.10">
    <property type="entry name" value="Jelly Rolls"/>
    <property type="match status" value="1"/>
</dbReference>
<gene>
    <name evidence="3" type="ORF">SAMN06265222_1173</name>
</gene>
<dbReference type="InterPro" id="IPR018490">
    <property type="entry name" value="cNMP-bd_dom_sf"/>
</dbReference>
<dbReference type="InterPro" id="IPR015655">
    <property type="entry name" value="PP2C"/>
</dbReference>
<dbReference type="Proteomes" id="UP001158067">
    <property type="component" value="Unassembled WGS sequence"/>
</dbReference>
<reference evidence="3 4" key="1">
    <citation type="submission" date="2017-05" db="EMBL/GenBank/DDBJ databases">
        <authorList>
            <person name="Varghese N."/>
            <person name="Submissions S."/>
        </authorList>
    </citation>
    <scope>NUCLEOTIDE SEQUENCE [LARGE SCALE GENOMIC DNA]</scope>
    <source>
        <strain evidence="3 4">DSM 25457</strain>
    </source>
</reference>
<accession>A0ABY1QJW3</accession>
<dbReference type="InterPro" id="IPR000595">
    <property type="entry name" value="cNMP-bd_dom"/>
</dbReference>
<name>A0ABY1QJW3_9BACT</name>
<dbReference type="EMBL" id="FXUG01000017">
    <property type="protein sequence ID" value="SMP73762.1"/>
    <property type="molecule type" value="Genomic_DNA"/>
</dbReference>
<dbReference type="PROSITE" id="PS50042">
    <property type="entry name" value="CNMP_BINDING_3"/>
    <property type="match status" value="1"/>
</dbReference>
<comment type="caution">
    <text evidence="3">The sequence shown here is derived from an EMBL/GenBank/DDBJ whole genome shotgun (WGS) entry which is preliminary data.</text>
</comment>
<dbReference type="SMART" id="SM00100">
    <property type="entry name" value="cNMP"/>
    <property type="match status" value="1"/>
</dbReference>
<feature type="domain" description="Cyclic nucleotide-binding" evidence="1">
    <location>
        <begin position="273"/>
        <end position="388"/>
    </location>
</feature>
<organism evidence="3 4">
    <name type="scientific">Neorhodopirellula lusitana</name>
    <dbReference type="NCBI Taxonomy" id="445327"/>
    <lineage>
        <taxon>Bacteria</taxon>
        <taxon>Pseudomonadati</taxon>
        <taxon>Planctomycetota</taxon>
        <taxon>Planctomycetia</taxon>
        <taxon>Pirellulales</taxon>
        <taxon>Pirellulaceae</taxon>
        <taxon>Neorhodopirellula</taxon>
    </lineage>
</organism>
<evidence type="ECO:0000259" key="2">
    <source>
        <dbReference type="PROSITE" id="PS51746"/>
    </source>
</evidence>
<sequence length="411" mass="44681">MKIAASALSDRGLKRDGNEDQYLIDESLGLYMVCDGMGGHAAGEVAAERAIEFTSKHISSHAQDLNSEVEKPGGYFRILKIAEEAVLAASQAVHRLSRSTPQYAGMGTTLTMLMIVDDKAIMAHVGDSRLYLMRAGEIHQLTVDHTLSNEMFLAGGLTKEQAAKSRYQHVLTRSIGPHESVNVDTLLFDLLPGDRLLLCSDGLSNYFTDSAIVAELLAKPHIVSQPHPLIDYAKDAGGADNITAVVVETLSESDAESMPGTEERMNFLRKSFLGRSLSVRRLLHLMTASATIHCNAGKELLAIDANCPGMYIVIEGSFRVIDDDIVESELVKGDCFGQATLIAPAKSPARLVANEASRVLLVDRRNFSRLTKRLPRLGNLLLRNLCRNLSETIVASETARPISLDDTGPLV</sequence>
<dbReference type="RefSeq" id="WP_283434784.1">
    <property type="nucleotide sequence ID" value="NZ_FXUG01000017.1"/>
</dbReference>
<dbReference type="CDD" id="cd00038">
    <property type="entry name" value="CAP_ED"/>
    <property type="match status" value="1"/>
</dbReference>
<dbReference type="PROSITE" id="PS51746">
    <property type="entry name" value="PPM_2"/>
    <property type="match status" value="1"/>
</dbReference>
<dbReference type="SMART" id="SM00331">
    <property type="entry name" value="PP2C_SIG"/>
    <property type="match status" value="1"/>
</dbReference>
<evidence type="ECO:0000259" key="1">
    <source>
        <dbReference type="PROSITE" id="PS50042"/>
    </source>
</evidence>
<evidence type="ECO:0000313" key="4">
    <source>
        <dbReference type="Proteomes" id="UP001158067"/>
    </source>
</evidence>
<dbReference type="PANTHER" id="PTHR13832:SF827">
    <property type="entry name" value="PROTEIN PHOSPHATASE 1L"/>
    <property type="match status" value="1"/>
</dbReference>
<dbReference type="InterPro" id="IPR014710">
    <property type="entry name" value="RmlC-like_jellyroll"/>
</dbReference>
<dbReference type="CDD" id="cd00143">
    <property type="entry name" value="PP2Cc"/>
    <property type="match status" value="1"/>
</dbReference>
<dbReference type="Pfam" id="PF13672">
    <property type="entry name" value="PP2C_2"/>
    <property type="match status" value="1"/>
</dbReference>
<proteinExistence type="predicted"/>
<dbReference type="Gene3D" id="3.60.40.10">
    <property type="entry name" value="PPM-type phosphatase domain"/>
    <property type="match status" value="1"/>
</dbReference>
<feature type="domain" description="PPM-type phosphatase" evidence="2">
    <location>
        <begin position="4"/>
        <end position="249"/>
    </location>
</feature>